<keyword evidence="1" id="KW-0812">Transmembrane</keyword>
<sequence length="64" mass="7495">MKLPAWFQMLVVVASVGYVFFIALLRYKKEMAEIKSQARSKTEEYITRSLKTIAEVLENIVKRK</sequence>
<organism evidence="2 3">
    <name type="scientific">Blautia faecis</name>
    <dbReference type="NCBI Taxonomy" id="871665"/>
    <lineage>
        <taxon>Bacteria</taxon>
        <taxon>Bacillati</taxon>
        <taxon>Bacillota</taxon>
        <taxon>Clostridia</taxon>
        <taxon>Lachnospirales</taxon>
        <taxon>Lachnospiraceae</taxon>
        <taxon>Blautia</taxon>
    </lineage>
</organism>
<dbReference type="RefSeq" id="WP_148463217.1">
    <property type="nucleotide sequence ID" value="NZ_JAAITS010000099.1"/>
</dbReference>
<keyword evidence="1" id="KW-1133">Transmembrane helix</keyword>
<protein>
    <submittedName>
        <fullName evidence="2">Uncharacterized protein</fullName>
    </submittedName>
</protein>
<evidence type="ECO:0000256" key="1">
    <source>
        <dbReference type="SAM" id="Phobius"/>
    </source>
</evidence>
<comment type="caution">
    <text evidence="2">The sequence shown here is derived from an EMBL/GenBank/DDBJ whole genome shotgun (WGS) entry which is preliminary data.</text>
</comment>
<dbReference type="EMBL" id="JAAITS010000099">
    <property type="protein sequence ID" value="NSG87682.1"/>
    <property type="molecule type" value="Genomic_DNA"/>
</dbReference>
<dbReference type="Proteomes" id="UP001644719">
    <property type="component" value="Unassembled WGS sequence"/>
</dbReference>
<evidence type="ECO:0000313" key="2">
    <source>
        <dbReference type="EMBL" id="NSG87682.1"/>
    </source>
</evidence>
<keyword evidence="1" id="KW-0472">Membrane</keyword>
<keyword evidence="3" id="KW-1185">Reference proteome</keyword>
<name>A0ABX2HCG5_9FIRM</name>
<feature type="transmembrane region" description="Helical" evidence="1">
    <location>
        <begin position="6"/>
        <end position="25"/>
    </location>
</feature>
<gene>
    <name evidence="2" type="ORF">G5B17_20320</name>
</gene>
<evidence type="ECO:0000313" key="3">
    <source>
        <dbReference type="Proteomes" id="UP001644719"/>
    </source>
</evidence>
<accession>A0ABX2HCG5</accession>
<reference evidence="2 3" key="1">
    <citation type="journal article" date="2020" name="Cell Host Microbe">
        <title>Functional and Genomic Variation between Human-Derived Isolates of Lachnospiraceae Reveals Inter- and Intra-Species Diversity.</title>
        <authorList>
            <person name="Sorbara M.T."/>
            <person name="Littmann E.R."/>
            <person name="Fontana E."/>
            <person name="Moody T.U."/>
            <person name="Kohout C.E."/>
            <person name="Gjonbalaj M."/>
            <person name="Eaton V."/>
            <person name="Seok R."/>
            <person name="Leiner I.M."/>
            <person name="Pamer E.G."/>
        </authorList>
    </citation>
    <scope>NUCLEOTIDE SEQUENCE [LARGE SCALE GENOMIC DNA]</scope>
    <source>
        <strain evidence="2 3">MSK.17.74</strain>
    </source>
</reference>
<proteinExistence type="predicted"/>